<keyword evidence="5" id="KW-0804">Transcription</keyword>
<evidence type="ECO:0000256" key="9">
    <source>
        <dbReference type="SAM" id="MobiDB-lite"/>
    </source>
</evidence>
<dbReference type="OrthoDB" id="197676at2759"/>
<feature type="compositionally biased region" description="Polar residues" evidence="9">
    <location>
        <begin position="366"/>
        <end position="378"/>
    </location>
</feature>
<feature type="repeat" description="RPEL" evidence="7">
    <location>
        <begin position="85"/>
        <end position="110"/>
    </location>
</feature>
<dbReference type="FunFam" id="1.10.720.30:FF:000002">
    <property type="entry name" value="Myocardin related transcription factor A"/>
    <property type="match status" value="1"/>
</dbReference>
<dbReference type="KEGG" id="char:105888736"/>
<accession>A0A6P8EX25</accession>
<dbReference type="Proteomes" id="UP000515152">
    <property type="component" value="Chromosome 23"/>
</dbReference>
<evidence type="ECO:0000259" key="10">
    <source>
        <dbReference type="PROSITE" id="PS50800"/>
    </source>
</evidence>
<dbReference type="PANTHER" id="PTHR22793">
    <property type="entry name" value="MYOCARDIN-RELATED TRANSCRIPTION FACTOR-RELATED"/>
    <property type="match status" value="1"/>
</dbReference>
<feature type="region of interest" description="Disordered" evidence="9">
    <location>
        <begin position="996"/>
        <end position="1043"/>
    </location>
</feature>
<evidence type="ECO:0000256" key="5">
    <source>
        <dbReference type="ARBA" id="ARBA00023163"/>
    </source>
</evidence>
<feature type="region of interest" description="Disordered" evidence="9">
    <location>
        <begin position="475"/>
        <end position="499"/>
    </location>
</feature>
<dbReference type="Pfam" id="PF02037">
    <property type="entry name" value="SAP"/>
    <property type="match status" value="1"/>
</dbReference>
<feature type="region of interest" description="Disordered" evidence="9">
    <location>
        <begin position="858"/>
        <end position="897"/>
    </location>
</feature>
<dbReference type="Pfam" id="PF02755">
    <property type="entry name" value="RPEL"/>
    <property type="match status" value="3"/>
</dbReference>
<evidence type="ECO:0000256" key="7">
    <source>
        <dbReference type="PROSITE-ProRule" id="PRU00401"/>
    </source>
</evidence>
<keyword evidence="3" id="KW-0805">Transcription regulation</keyword>
<dbReference type="InterPro" id="IPR043451">
    <property type="entry name" value="Myocardin-like"/>
</dbReference>
<feature type="repeat" description="RPEL" evidence="7">
    <location>
        <begin position="129"/>
        <end position="154"/>
    </location>
</feature>
<feature type="region of interest" description="Disordered" evidence="9">
    <location>
        <begin position="155"/>
        <end position="296"/>
    </location>
</feature>
<evidence type="ECO:0000256" key="6">
    <source>
        <dbReference type="ARBA" id="ARBA00023242"/>
    </source>
</evidence>
<dbReference type="GO" id="GO:0003713">
    <property type="term" value="F:transcription coactivator activity"/>
    <property type="evidence" value="ECO:0007669"/>
    <property type="project" value="UniProtKB-ARBA"/>
</dbReference>
<dbReference type="PROSITE" id="PS50800">
    <property type="entry name" value="SAP"/>
    <property type="match status" value="1"/>
</dbReference>
<feature type="compositionally biased region" description="Pro residues" evidence="9">
    <location>
        <begin position="1010"/>
        <end position="1031"/>
    </location>
</feature>
<dbReference type="Gene3D" id="6.10.140.2040">
    <property type="match status" value="1"/>
</dbReference>
<dbReference type="AlphaFoldDB" id="A0A6P8EX25"/>
<reference evidence="12" key="1">
    <citation type="submission" date="2025-08" db="UniProtKB">
        <authorList>
            <consortium name="RefSeq"/>
        </authorList>
    </citation>
    <scope>IDENTIFICATION</scope>
</reference>
<name>A0A6P8EX25_CLUHA</name>
<gene>
    <name evidence="12" type="primary">mrtfab</name>
</gene>
<evidence type="ECO:0000256" key="1">
    <source>
        <dbReference type="ARBA" id="ARBA00004123"/>
    </source>
</evidence>
<dbReference type="InterPro" id="IPR004018">
    <property type="entry name" value="RPEL_repeat"/>
</dbReference>
<feature type="coiled-coil region" evidence="8">
    <location>
        <begin position="563"/>
        <end position="604"/>
    </location>
</feature>
<evidence type="ECO:0000256" key="8">
    <source>
        <dbReference type="SAM" id="Coils"/>
    </source>
</evidence>
<feature type="region of interest" description="Disordered" evidence="9">
    <location>
        <begin position="950"/>
        <end position="975"/>
    </location>
</feature>
<evidence type="ECO:0000256" key="4">
    <source>
        <dbReference type="ARBA" id="ARBA00023054"/>
    </source>
</evidence>
<sequence>MVAANATSPAPSPQSEAVTNELQELTLQPLPIVLPLRERTNVLQLKLQQRRTREELVSQGIMPPLKSPAAFHEQRRSLERARTEDYLKRKIRSRPERSELVRMHILEETMAEPSLQAKQLKLKRARLADDLNDKISHRPGPIELIHKNILPVHSIIGESSPKGDSSSLDEDSSDALSPDQPANHDSPLGSIQQHSPPDMLTPNGNPSPPQFLPQAPLQLNRPDLSPAQTLTNGTLILTAPRPATGHAKSSKSSSDRPSQRPKKAKDSKPKVKKLKYHQYIPPDQKAEREPPPQMDSSYAKLLQQQQLFLQLQIISQQQQHYNYHTILPAPPKPLTEQQQQPPPAPPPPANPGPSPSRAVPTPTTPSSHTGSNRQSQPLSADAKPSTLPANLDEFKVAELKQELKLRGLTVSGTKNDLLERLKNYQEQNGQKTAPPQPQPGAGQTSGPTSLVAQSKEAPVRLGTFNCHGVTTPHMMRFSSTSSSPPVSPAPSDRSLAGMSPDETSCNGDVFGEMVSSPLTQLTLHPSPEHHEPVVKEEPRGLAQLPSCLSRLSAVPPATGHEALVDKDQMLQEKDKQIEELTRMLRQKQQQVETLRSQLEQGKRVAVATETPNGITEALLPHGFAPPQLNSMTMRVKEEAEDEKIMLTTAAATVSVAMETQQTTSPQQTAQRKVQMPCSQQTLLKLQQIQRLQAQQQQQQQQLQQQQQQQQQLQQQQQQQQQLQQQQQQQQQQVEQMEQTQRIDLQQQQQQKLQQLIIQQKHQQQQHRKQQRPQKLQQRRQEPPRPQQVPQVFVTQQPSAQVTAPSISLDLLKAHPAPTLVTDSNGNHYLITLTNSSTDGQLTVSPQSKTNGRITLQRLQSTPVKLPSQSPVQTISSINQSKPKEQASPAKQPMKKAQKAGLHLLTNGMQEPTVPATAPPNLQPFFFTKDSPLDQTPSPPPIKREACPTFDRHTLFTPPPPKQTSRSTSHKENGSCSQHIDDLFDILIKSGEISNFKANPDPSLSDLHSNPPTPSPPSSPLRLSPPTPPPEPSSTSSSPASQHALRDFQDGSRGRLEDFLESTTGTPLLGGGADDPDGPLALIDELHSQMLSAPSILDHSSPMDTSDLSFTPHPAGLDFGDPTLDGMDWLDISMGAGGPGSSGSGGDGSGGVNGIGVGGGSESATILAPLGSHTPPSVFSADFLDSSDLQLHWDSCL</sequence>
<dbReference type="GO" id="GO:0005634">
    <property type="term" value="C:nucleus"/>
    <property type="evidence" value="ECO:0007669"/>
    <property type="project" value="UniProtKB-SubCell"/>
</dbReference>
<organism evidence="11 12">
    <name type="scientific">Clupea harengus</name>
    <name type="common">Atlantic herring</name>
    <dbReference type="NCBI Taxonomy" id="7950"/>
    <lineage>
        <taxon>Eukaryota</taxon>
        <taxon>Metazoa</taxon>
        <taxon>Chordata</taxon>
        <taxon>Craniata</taxon>
        <taxon>Vertebrata</taxon>
        <taxon>Euteleostomi</taxon>
        <taxon>Actinopterygii</taxon>
        <taxon>Neopterygii</taxon>
        <taxon>Teleostei</taxon>
        <taxon>Clupei</taxon>
        <taxon>Clupeiformes</taxon>
        <taxon>Clupeoidei</taxon>
        <taxon>Clupeidae</taxon>
        <taxon>Clupea</taxon>
    </lineage>
</organism>
<dbReference type="GO" id="GO:0051145">
    <property type="term" value="P:smooth muscle cell differentiation"/>
    <property type="evidence" value="ECO:0007669"/>
    <property type="project" value="TreeGrafter"/>
</dbReference>
<evidence type="ECO:0000256" key="3">
    <source>
        <dbReference type="ARBA" id="ARBA00023015"/>
    </source>
</evidence>
<dbReference type="GeneID" id="105888736"/>
<keyword evidence="6" id="KW-0539">Nucleus</keyword>
<feature type="domain" description="SAP" evidence="10">
    <location>
        <begin position="391"/>
        <end position="425"/>
    </location>
</feature>
<keyword evidence="4 8" id="KW-0175">Coiled coil</keyword>
<comment type="subcellular location">
    <subcellularLocation>
        <location evidence="1">Nucleus</location>
    </subcellularLocation>
</comment>
<dbReference type="PROSITE" id="PS51073">
    <property type="entry name" value="RPEL"/>
    <property type="match status" value="3"/>
</dbReference>
<feature type="region of interest" description="Disordered" evidence="9">
    <location>
        <begin position="1134"/>
        <end position="1156"/>
    </location>
</feature>
<feature type="region of interest" description="Disordered" evidence="9">
    <location>
        <begin position="760"/>
        <end position="788"/>
    </location>
</feature>
<feature type="region of interest" description="Disordered" evidence="9">
    <location>
        <begin position="426"/>
        <end position="456"/>
    </location>
</feature>
<dbReference type="SUPFAM" id="SSF68906">
    <property type="entry name" value="SAP domain"/>
    <property type="match status" value="1"/>
</dbReference>
<dbReference type="PANTHER" id="PTHR22793:SF6">
    <property type="entry name" value="MYOCARDIN-RELATED TRANSCRIPTION FACTOR A"/>
    <property type="match status" value="1"/>
</dbReference>
<dbReference type="CTD" id="559638"/>
<evidence type="ECO:0000313" key="12">
    <source>
        <dbReference type="RefSeq" id="XP_031416631.1"/>
    </source>
</evidence>
<dbReference type="SMART" id="SM00513">
    <property type="entry name" value="SAP"/>
    <property type="match status" value="1"/>
</dbReference>
<dbReference type="GO" id="GO:0045944">
    <property type="term" value="P:positive regulation of transcription by RNA polymerase II"/>
    <property type="evidence" value="ECO:0007669"/>
    <property type="project" value="TreeGrafter"/>
</dbReference>
<feature type="compositionally biased region" description="Basic and acidic residues" evidence="9">
    <location>
        <begin position="253"/>
        <end position="269"/>
    </location>
</feature>
<proteinExistence type="predicted"/>
<dbReference type="InterPro" id="IPR003034">
    <property type="entry name" value="SAP_dom"/>
</dbReference>
<feature type="compositionally biased region" description="Low complexity" evidence="9">
    <location>
        <begin position="478"/>
        <end position="494"/>
    </location>
</feature>
<dbReference type="Gene3D" id="1.10.720.30">
    <property type="entry name" value="SAP domain"/>
    <property type="match status" value="1"/>
</dbReference>
<evidence type="ECO:0000256" key="2">
    <source>
        <dbReference type="ARBA" id="ARBA00022737"/>
    </source>
</evidence>
<feature type="compositionally biased region" description="Polar residues" evidence="9">
    <location>
        <begin position="226"/>
        <end position="235"/>
    </location>
</feature>
<feature type="region of interest" description="Disordered" evidence="9">
    <location>
        <begin position="325"/>
        <end position="386"/>
    </location>
</feature>
<feature type="repeat" description="RPEL" evidence="7">
    <location>
        <begin position="41"/>
        <end position="66"/>
    </location>
</feature>
<keyword evidence="2" id="KW-0677">Repeat</keyword>
<feature type="compositionally biased region" description="Low complexity" evidence="9">
    <location>
        <begin position="439"/>
        <end position="448"/>
    </location>
</feature>
<dbReference type="Gene3D" id="6.10.150.10">
    <property type="match status" value="1"/>
</dbReference>
<evidence type="ECO:0000313" key="11">
    <source>
        <dbReference type="Proteomes" id="UP000515152"/>
    </source>
</evidence>
<dbReference type="InterPro" id="IPR036361">
    <property type="entry name" value="SAP_dom_sf"/>
</dbReference>
<dbReference type="RefSeq" id="XP_031416631.1">
    <property type="nucleotide sequence ID" value="XM_031560771.2"/>
</dbReference>
<feature type="coiled-coil region" evidence="8">
    <location>
        <begin position="685"/>
        <end position="742"/>
    </location>
</feature>
<feature type="compositionally biased region" description="Pro residues" evidence="9">
    <location>
        <begin position="340"/>
        <end position="354"/>
    </location>
</feature>
<protein>
    <submittedName>
        <fullName evidence="12">Myocardin related transcription factor Ab</fullName>
    </submittedName>
</protein>
<feature type="compositionally biased region" description="Polar residues" evidence="9">
    <location>
        <begin position="858"/>
        <end position="880"/>
    </location>
</feature>
<keyword evidence="11" id="KW-1185">Reference proteome</keyword>
<dbReference type="SMART" id="SM00707">
    <property type="entry name" value="RPEL"/>
    <property type="match status" value="3"/>
</dbReference>